<proteinExistence type="predicted"/>
<accession>A0A9P6AX76</accession>
<keyword evidence="2" id="KW-1185">Reference proteome</keyword>
<dbReference type="Proteomes" id="UP000886523">
    <property type="component" value="Unassembled WGS sequence"/>
</dbReference>
<name>A0A9P6AX76_9AGAM</name>
<dbReference type="EMBL" id="MU128972">
    <property type="protein sequence ID" value="KAF9513464.1"/>
    <property type="molecule type" value="Genomic_DNA"/>
</dbReference>
<evidence type="ECO:0000313" key="1">
    <source>
        <dbReference type="EMBL" id="KAF9513464.1"/>
    </source>
</evidence>
<gene>
    <name evidence="1" type="ORF">BS47DRAFT_1372544</name>
</gene>
<protein>
    <submittedName>
        <fullName evidence="1">Uncharacterized protein</fullName>
    </submittedName>
</protein>
<comment type="caution">
    <text evidence="1">The sequence shown here is derived from an EMBL/GenBank/DDBJ whole genome shotgun (WGS) entry which is preliminary data.</text>
</comment>
<dbReference type="AlphaFoldDB" id="A0A9P6AX76"/>
<reference evidence="1" key="1">
    <citation type="journal article" date="2020" name="Nat. Commun.">
        <title>Large-scale genome sequencing of mycorrhizal fungi provides insights into the early evolution of symbiotic traits.</title>
        <authorList>
            <person name="Miyauchi S."/>
            <person name="Kiss E."/>
            <person name="Kuo A."/>
            <person name="Drula E."/>
            <person name="Kohler A."/>
            <person name="Sanchez-Garcia M."/>
            <person name="Morin E."/>
            <person name="Andreopoulos B."/>
            <person name="Barry K.W."/>
            <person name="Bonito G."/>
            <person name="Buee M."/>
            <person name="Carver A."/>
            <person name="Chen C."/>
            <person name="Cichocki N."/>
            <person name="Clum A."/>
            <person name="Culley D."/>
            <person name="Crous P.W."/>
            <person name="Fauchery L."/>
            <person name="Girlanda M."/>
            <person name="Hayes R.D."/>
            <person name="Keri Z."/>
            <person name="LaButti K."/>
            <person name="Lipzen A."/>
            <person name="Lombard V."/>
            <person name="Magnuson J."/>
            <person name="Maillard F."/>
            <person name="Murat C."/>
            <person name="Nolan M."/>
            <person name="Ohm R.A."/>
            <person name="Pangilinan J."/>
            <person name="Pereira M.F."/>
            <person name="Perotto S."/>
            <person name="Peter M."/>
            <person name="Pfister S."/>
            <person name="Riley R."/>
            <person name="Sitrit Y."/>
            <person name="Stielow J.B."/>
            <person name="Szollosi G."/>
            <person name="Zifcakova L."/>
            <person name="Stursova M."/>
            <person name="Spatafora J.W."/>
            <person name="Tedersoo L."/>
            <person name="Vaario L.M."/>
            <person name="Yamada A."/>
            <person name="Yan M."/>
            <person name="Wang P."/>
            <person name="Xu J."/>
            <person name="Bruns T."/>
            <person name="Baldrian P."/>
            <person name="Vilgalys R."/>
            <person name="Dunand C."/>
            <person name="Henrissat B."/>
            <person name="Grigoriev I.V."/>
            <person name="Hibbett D."/>
            <person name="Nagy L.G."/>
            <person name="Martin F.M."/>
        </authorList>
    </citation>
    <scope>NUCLEOTIDE SEQUENCE</scope>
    <source>
        <strain evidence="1">UP504</strain>
    </source>
</reference>
<sequence>MANLIRSAKSGSDWTLNELDSYHISLNQIDPLTFFGVPDLPQPLVDQELLSNINAGAMQQDRHAVLITYLDVAMRAQDDETAVDDFVVELFRVLGYVRRERIARTWVDLSLLICGENRHAKTDVCIVDGSRNDILLLVQEDKRLELNEPANARAQLVAEAVAAFNENNAQRDVAGLPPLAEKASHFVMPGIVMDGTSPAFFKIPITQTLSTHIRHGTYPEEETRVTYCYPPISRPSHRHTEG</sequence>
<organism evidence="1 2">
    <name type="scientific">Hydnum rufescens UP504</name>
    <dbReference type="NCBI Taxonomy" id="1448309"/>
    <lineage>
        <taxon>Eukaryota</taxon>
        <taxon>Fungi</taxon>
        <taxon>Dikarya</taxon>
        <taxon>Basidiomycota</taxon>
        <taxon>Agaricomycotina</taxon>
        <taxon>Agaricomycetes</taxon>
        <taxon>Cantharellales</taxon>
        <taxon>Hydnaceae</taxon>
        <taxon>Hydnum</taxon>
    </lineage>
</organism>
<dbReference type="OrthoDB" id="3258141at2759"/>
<evidence type="ECO:0000313" key="2">
    <source>
        <dbReference type="Proteomes" id="UP000886523"/>
    </source>
</evidence>